<dbReference type="EMBL" id="MCGO01000029">
    <property type="protein sequence ID" value="ORY42249.1"/>
    <property type="molecule type" value="Genomic_DNA"/>
</dbReference>
<dbReference type="InterPro" id="IPR013761">
    <property type="entry name" value="SAM/pointed_sf"/>
</dbReference>
<organism evidence="2 3">
    <name type="scientific">Rhizoclosmatium globosum</name>
    <dbReference type="NCBI Taxonomy" id="329046"/>
    <lineage>
        <taxon>Eukaryota</taxon>
        <taxon>Fungi</taxon>
        <taxon>Fungi incertae sedis</taxon>
        <taxon>Chytridiomycota</taxon>
        <taxon>Chytridiomycota incertae sedis</taxon>
        <taxon>Chytridiomycetes</taxon>
        <taxon>Chytridiales</taxon>
        <taxon>Chytriomycetaceae</taxon>
        <taxon>Rhizoclosmatium</taxon>
    </lineage>
</organism>
<feature type="domain" description="SAM" evidence="1">
    <location>
        <begin position="169"/>
        <end position="215"/>
    </location>
</feature>
<reference evidence="2 3" key="1">
    <citation type="submission" date="2016-07" db="EMBL/GenBank/DDBJ databases">
        <title>Pervasive Adenine N6-methylation of Active Genes in Fungi.</title>
        <authorList>
            <consortium name="DOE Joint Genome Institute"/>
            <person name="Mondo S.J."/>
            <person name="Dannebaum R.O."/>
            <person name="Kuo R.C."/>
            <person name="Labutti K."/>
            <person name="Haridas S."/>
            <person name="Kuo A."/>
            <person name="Salamov A."/>
            <person name="Ahrendt S.R."/>
            <person name="Lipzen A."/>
            <person name="Sullivan W."/>
            <person name="Andreopoulos W.B."/>
            <person name="Clum A."/>
            <person name="Lindquist E."/>
            <person name="Daum C."/>
            <person name="Ramamoorthy G.K."/>
            <person name="Gryganskyi A."/>
            <person name="Culley D."/>
            <person name="Magnuson J.K."/>
            <person name="James T.Y."/>
            <person name="O'Malley M.A."/>
            <person name="Stajich J.E."/>
            <person name="Spatafora J.W."/>
            <person name="Visel A."/>
            <person name="Grigoriev I.V."/>
        </authorList>
    </citation>
    <scope>NUCLEOTIDE SEQUENCE [LARGE SCALE GENOMIC DNA]</scope>
    <source>
        <strain evidence="2 3">JEL800</strain>
    </source>
</reference>
<evidence type="ECO:0000313" key="2">
    <source>
        <dbReference type="EMBL" id="ORY42249.1"/>
    </source>
</evidence>
<dbReference type="SUPFAM" id="SSF47769">
    <property type="entry name" value="SAM/Pointed domain"/>
    <property type="match status" value="1"/>
</dbReference>
<gene>
    <name evidence="2" type="ORF">BCR33DRAFT_306570</name>
</gene>
<comment type="caution">
    <text evidence="2">The sequence shown here is derived from an EMBL/GenBank/DDBJ whole genome shotgun (WGS) entry which is preliminary data.</text>
</comment>
<dbReference type="PROSITE" id="PS50105">
    <property type="entry name" value="SAM_DOMAIN"/>
    <property type="match status" value="1"/>
</dbReference>
<sequence>MEALACLLGLLSGESLVVLSFSVQLDLLFGIASGRNVLLLTVVKASQKLRKVYVEVVDSDMRARLFLPGPHLGLRLVKNTMLQRHKSKRSHQDMRNQLPLILSSLIWVPRMFLWQRDEKQTSRLFTDMTEVASNIGDAWSSKYLQTTTQGDNSYTMFGDLYLPDTPSVWTVNQVVQWVQRNEGTPEILSFIQEQEIDGRALLLIREDDLAFPTVGRRMRFREALDALRRINEARVHAAAPLPSYSG</sequence>
<dbReference type="InterPro" id="IPR001660">
    <property type="entry name" value="SAM"/>
</dbReference>
<name>A0A1Y2C5E4_9FUNG</name>
<protein>
    <recommendedName>
        <fullName evidence="1">SAM domain-containing protein</fullName>
    </recommendedName>
</protein>
<evidence type="ECO:0000313" key="3">
    <source>
        <dbReference type="Proteomes" id="UP000193642"/>
    </source>
</evidence>
<keyword evidence="3" id="KW-1185">Reference proteome</keyword>
<proteinExistence type="predicted"/>
<dbReference type="Proteomes" id="UP000193642">
    <property type="component" value="Unassembled WGS sequence"/>
</dbReference>
<dbReference type="Gene3D" id="1.10.150.50">
    <property type="entry name" value="Transcription Factor, Ets-1"/>
    <property type="match status" value="1"/>
</dbReference>
<dbReference type="AlphaFoldDB" id="A0A1Y2C5E4"/>
<dbReference type="OrthoDB" id="2158305at2759"/>
<accession>A0A1Y2C5E4</accession>
<evidence type="ECO:0000259" key="1">
    <source>
        <dbReference type="PROSITE" id="PS50105"/>
    </source>
</evidence>